<dbReference type="STRING" id="999552.METH_06725"/>
<evidence type="ECO:0000313" key="3">
    <source>
        <dbReference type="Proteomes" id="UP000018780"/>
    </source>
</evidence>
<protein>
    <submittedName>
        <fullName evidence="2">Uncharacterized protein</fullName>
    </submittedName>
</protein>
<dbReference type="PATRIC" id="fig|999552.6.peg.1357"/>
<sequence>MNALTEKFRIATGKVVAPVFTCGCCKDVTAFEDHMSDDFGAEHTRAVRAAYGFNVCHACADDFEPAKAGEYNNPDETHDLRAEEA</sequence>
<dbReference type="KEGG" id="lmd:METH_06725"/>
<proteinExistence type="predicted"/>
<keyword evidence="3" id="KW-1185">Reference proteome</keyword>
<dbReference type="OrthoDB" id="9840488at2"/>
<dbReference type="AlphaFoldDB" id="V9W191"/>
<feature type="compositionally biased region" description="Basic and acidic residues" evidence="1">
    <location>
        <begin position="75"/>
        <end position="85"/>
    </location>
</feature>
<evidence type="ECO:0000313" key="2">
    <source>
        <dbReference type="EMBL" id="AHD02932.1"/>
    </source>
</evidence>
<name>V9W191_9RHOB</name>
<organism evidence="2 3">
    <name type="scientific">Leisingera methylohalidivorans DSM 14336</name>
    <dbReference type="NCBI Taxonomy" id="999552"/>
    <lineage>
        <taxon>Bacteria</taxon>
        <taxon>Pseudomonadati</taxon>
        <taxon>Pseudomonadota</taxon>
        <taxon>Alphaproteobacteria</taxon>
        <taxon>Rhodobacterales</taxon>
        <taxon>Roseobacteraceae</taxon>
        <taxon>Leisingera</taxon>
    </lineage>
</organism>
<feature type="region of interest" description="Disordered" evidence="1">
    <location>
        <begin position="66"/>
        <end position="85"/>
    </location>
</feature>
<evidence type="ECO:0000256" key="1">
    <source>
        <dbReference type="SAM" id="MobiDB-lite"/>
    </source>
</evidence>
<dbReference type="RefSeq" id="WP_024089622.1">
    <property type="nucleotide sequence ID" value="NC_023135.1"/>
</dbReference>
<accession>V9W191</accession>
<dbReference type="HOGENOM" id="CLU_2508655_0_0_5"/>
<gene>
    <name evidence="2" type="ORF">METH_06725</name>
</gene>
<dbReference type="EMBL" id="CP006773">
    <property type="protein sequence ID" value="AHD02932.1"/>
    <property type="molecule type" value="Genomic_DNA"/>
</dbReference>
<reference evidence="2 3" key="1">
    <citation type="submission" date="2013-09" db="EMBL/GenBank/DDBJ databases">
        <authorList>
            <consortium name="DOE Joint Genome Institute"/>
            <person name="Klenk H.-P."/>
            <person name="Huntemann M."/>
            <person name="Han J."/>
            <person name="Chen A."/>
            <person name="Kyrpides N."/>
            <person name="Mavromatis K."/>
            <person name="Markowitz V."/>
            <person name="Palaniappan K."/>
            <person name="Ivanova N."/>
            <person name="Schaumberg A."/>
            <person name="Pati A."/>
            <person name="Liolios K."/>
            <person name="Nordberg H.P."/>
            <person name="Cantor M.N."/>
            <person name="Hua S.X."/>
            <person name="Woyke T."/>
        </authorList>
    </citation>
    <scope>NUCLEOTIDE SEQUENCE [LARGE SCALE GENOMIC DNA]</scope>
    <source>
        <strain evidence="2 3">DSM 14336</strain>
    </source>
</reference>
<dbReference type="Proteomes" id="UP000018780">
    <property type="component" value="Chromosome"/>
</dbReference>